<proteinExistence type="predicted"/>
<keyword evidence="3" id="KW-0436">Ligase</keyword>
<evidence type="ECO:0000313" key="3">
    <source>
        <dbReference type="EMBL" id="CAJ62164.1"/>
    </source>
</evidence>
<dbReference type="EMBL" id="CT573213">
    <property type="protein sequence ID" value="CAJ62164.1"/>
    <property type="molecule type" value="Genomic_DNA"/>
</dbReference>
<dbReference type="STRING" id="326424.FRAAL3521"/>
<accession>Q0RJZ6</accession>
<dbReference type="RefSeq" id="WP_011604662.1">
    <property type="nucleotide sequence ID" value="NC_008278.1"/>
</dbReference>
<dbReference type="OrthoDB" id="9803968at2"/>
<reference evidence="3 4" key="1">
    <citation type="journal article" date="2007" name="Genome Res.">
        <title>Genome characteristics of facultatively symbiotic Frankia sp. strains reflect host range and host plant biogeography.</title>
        <authorList>
            <person name="Normand P."/>
            <person name="Lapierre P."/>
            <person name="Tisa L.S."/>
            <person name="Gogarten J.P."/>
            <person name="Alloisio N."/>
            <person name="Bagnarol E."/>
            <person name="Bassi C.A."/>
            <person name="Berry A.M."/>
            <person name="Bickhart D.M."/>
            <person name="Choisne N."/>
            <person name="Couloux A."/>
            <person name="Cournoyer B."/>
            <person name="Cruveiller S."/>
            <person name="Daubin V."/>
            <person name="Demange N."/>
            <person name="Francino M.P."/>
            <person name="Goltsman E."/>
            <person name="Huang Y."/>
            <person name="Kopp O.R."/>
            <person name="Labarre L."/>
            <person name="Lapidus A."/>
            <person name="Lavire C."/>
            <person name="Marechal J."/>
            <person name="Martinez M."/>
            <person name="Mastronunzio J.E."/>
            <person name="Mullin B.C."/>
            <person name="Niemann J."/>
            <person name="Pujic P."/>
            <person name="Rawnsley T."/>
            <person name="Rouy Z."/>
            <person name="Schenowitz C."/>
            <person name="Sellstedt A."/>
            <person name="Tavares F."/>
            <person name="Tomkins J.P."/>
            <person name="Vallenet D."/>
            <person name="Valverde C."/>
            <person name="Wall L.G."/>
            <person name="Wang Y."/>
            <person name="Medigue C."/>
            <person name="Benson D.R."/>
        </authorList>
    </citation>
    <scope>NUCLEOTIDE SEQUENCE [LARGE SCALE GENOMIC DNA]</scope>
    <source>
        <strain evidence="4">DSM 45986 / CECT 9034 / ACN14a</strain>
    </source>
</reference>
<protein>
    <submittedName>
        <fullName evidence="3">Cyclohex-1-ene-1-carboxylate:CoA ligase</fullName>
        <ecNumber evidence="3">6.2.1.-</ecNumber>
    </submittedName>
</protein>
<dbReference type="EC" id="6.2.1.-" evidence="3"/>
<dbReference type="InterPro" id="IPR045851">
    <property type="entry name" value="AMP-bd_C_sf"/>
</dbReference>
<dbReference type="Proteomes" id="UP000000657">
    <property type="component" value="Chromosome"/>
</dbReference>
<dbReference type="InterPro" id="IPR000873">
    <property type="entry name" value="AMP-dep_synth/lig_dom"/>
</dbReference>
<dbReference type="AlphaFoldDB" id="Q0RJZ6"/>
<dbReference type="InterPro" id="IPR042099">
    <property type="entry name" value="ANL_N_sf"/>
</dbReference>
<dbReference type="GO" id="GO:0031956">
    <property type="term" value="F:medium-chain fatty acid-CoA ligase activity"/>
    <property type="evidence" value="ECO:0007669"/>
    <property type="project" value="TreeGrafter"/>
</dbReference>
<dbReference type="Gene3D" id="3.40.50.12780">
    <property type="entry name" value="N-terminal domain of ligase-like"/>
    <property type="match status" value="1"/>
</dbReference>
<evidence type="ECO:0000313" key="4">
    <source>
        <dbReference type="Proteomes" id="UP000000657"/>
    </source>
</evidence>
<organism evidence="3 4">
    <name type="scientific">Frankia alni (strain DSM 45986 / CECT 9034 / ACN14a)</name>
    <dbReference type="NCBI Taxonomy" id="326424"/>
    <lineage>
        <taxon>Bacteria</taxon>
        <taxon>Bacillati</taxon>
        <taxon>Actinomycetota</taxon>
        <taxon>Actinomycetes</taxon>
        <taxon>Frankiales</taxon>
        <taxon>Frankiaceae</taxon>
        <taxon>Frankia</taxon>
    </lineage>
</organism>
<evidence type="ECO:0000259" key="1">
    <source>
        <dbReference type="Pfam" id="PF00501"/>
    </source>
</evidence>
<dbReference type="GO" id="GO:0006631">
    <property type="term" value="P:fatty acid metabolic process"/>
    <property type="evidence" value="ECO:0007669"/>
    <property type="project" value="TreeGrafter"/>
</dbReference>
<dbReference type="HOGENOM" id="CLU_000022_59_7_11"/>
<gene>
    <name evidence="3" type="ordered locus">FRAAL3521</name>
</gene>
<dbReference type="Pfam" id="PF00501">
    <property type="entry name" value="AMP-binding"/>
    <property type="match status" value="1"/>
</dbReference>
<dbReference type="InterPro" id="IPR025110">
    <property type="entry name" value="AMP-bd_C"/>
</dbReference>
<feature type="domain" description="AMP-dependent synthetase/ligase" evidence="1">
    <location>
        <begin position="19"/>
        <end position="399"/>
    </location>
</feature>
<dbReference type="Pfam" id="PF13193">
    <property type="entry name" value="AMP-binding_C"/>
    <property type="match status" value="1"/>
</dbReference>
<dbReference type="PANTHER" id="PTHR43201:SF32">
    <property type="entry name" value="2-SUCCINYLBENZOATE--COA LIGASE, CHLOROPLASTIC_PEROXISOMAL"/>
    <property type="match status" value="1"/>
</dbReference>
<sequence>MPVPVPVINDAVTWWELIERRARATPELAMLVDAAGRRLTFRQFRDVAERAAAGLWELGVRPGETVSWQLPTTIEAAVLMSALARLGAVQNPLIPVLREAEVDFVVGQLGARWIVVPEVFRRFDHRTMAEKVAARHDARVLVCDPAAPAGGGHAGVARHAGVAIGLPLGDPAVLPPLSEAGAGDGAGDAVRWVFYTSGTTGVPKGVRHTDRSVLASSNGMVYQLGFTDADVASIPFPLAHIGGPGMLGLMTRVGCSGVLVETFDREATPAMLARHGVTMLGSAAPFFHAYLDAQRRHGDEPLFPRLRLCVSGGAPNEPGLHTRIRAELGGAGICNGWGLTEHPVVGYAAPGSPDDRMERTAGRPAPGVSVRVVRADDTPAAPGEEGELRLRGPQLFAGYTDPALDADAFDEAGYLRSGDLGYVDAEGWLHLTGRLKDIIIRNAENISALEVEAVVLRHPAVAEVAVVGLPDARTGERAVAVVVPDPDQPTPTLAALVAFCRAEGLAPYKIPEQLELVAELPRNSMGKVLKRQLQLAL</sequence>
<dbReference type="SUPFAM" id="SSF56801">
    <property type="entry name" value="Acetyl-CoA synthetase-like"/>
    <property type="match status" value="1"/>
</dbReference>
<name>Q0RJZ6_FRAAA</name>
<dbReference type="PANTHER" id="PTHR43201">
    <property type="entry name" value="ACYL-COA SYNTHETASE"/>
    <property type="match status" value="1"/>
</dbReference>
<feature type="domain" description="AMP-binding enzyme C-terminal" evidence="2">
    <location>
        <begin position="450"/>
        <end position="527"/>
    </location>
</feature>
<dbReference type="Gene3D" id="3.30.300.30">
    <property type="match status" value="1"/>
</dbReference>
<dbReference type="KEGG" id="fal:FRAAL3521"/>
<dbReference type="eggNOG" id="COG0318">
    <property type="taxonomic scope" value="Bacteria"/>
</dbReference>
<evidence type="ECO:0000259" key="2">
    <source>
        <dbReference type="Pfam" id="PF13193"/>
    </source>
</evidence>
<keyword evidence="4" id="KW-1185">Reference proteome</keyword>